<proteinExistence type="predicted"/>
<dbReference type="GO" id="GO:0016020">
    <property type="term" value="C:membrane"/>
    <property type="evidence" value="ECO:0007669"/>
    <property type="project" value="UniProtKB-SubCell"/>
</dbReference>
<gene>
    <name evidence="8" type="ORF">ASCRUDRAFT_28620</name>
</gene>
<feature type="non-terminal residue" evidence="8">
    <location>
        <position position="1"/>
    </location>
</feature>
<reference evidence="9" key="1">
    <citation type="submission" date="2016-05" db="EMBL/GenBank/DDBJ databases">
        <title>Comparative genomics of biotechnologically important yeasts.</title>
        <authorList>
            <consortium name="DOE Joint Genome Institute"/>
            <person name="Riley R."/>
            <person name="Haridas S."/>
            <person name="Wolfe K.H."/>
            <person name="Lopes M.R."/>
            <person name="Hittinger C.T."/>
            <person name="Goker M."/>
            <person name="Salamov A."/>
            <person name="Wisecaver J."/>
            <person name="Long T.M."/>
            <person name="Aerts A.L."/>
            <person name="Barry K."/>
            <person name="Choi C."/>
            <person name="Clum A."/>
            <person name="Coughlan A.Y."/>
            <person name="Deshpande S."/>
            <person name="Douglass A.P."/>
            <person name="Hanson S.J."/>
            <person name="Klenk H.-P."/>
            <person name="Labutti K."/>
            <person name="Lapidus A."/>
            <person name="Lindquist E."/>
            <person name="Lipzen A."/>
            <person name="Meier-Kolthoff J.P."/>
            <person name="Ohm R.A."/>
            <person name="Otillar R.P."/>
            <person name="Pangilinan J."/>
            <person name="Peng Y."/>
            <person name="Rokas A."/>
            <person name="Rosa C.A."/>
            <person name="Scheuner C."/>
            <person name="Sibirny A.A."/>
            <person name="Slot J.C."/>
            <person name="Stielow J.B."/>
            <person name="Sun H."/>
            <person name="Kurtzman C.P."/>
            <person name="Blackwell M."/>
            <person name="Grigoriev I.V."/>
            <person name="Jeffries T.W."/>
        </authorList>
    </citation>
    <scope>NUCLEOTIDE SEQUENCE [LARGE SCALE GENOMIC DNA]</scope>
    <source>
        <strain evidence="9">DSM 1968</strain>
    </source>
</reference>
<dbReference type="RefSeq" id="XP_020046688.1">
    <property type="nucleotide sequence ID" value="XM_020190059.1"/>
</dbReference>
<evidence type="ECO:0000256" key="1">
    <source>
        <dbReference type="ARBA" id="ARBA00004173"/>
    </source>
</evidence>
<sequence>LDTNEMFETLKSSGLTSDQSDIILNLIKSQIISNWKKKVDEFVPKTDLENEHYLFEAARAELRVEINSSRDSHLHELINGLNFLQRDSNLVHNELNQHYIKSKNKVVILVNNYKNENSLLQKEIKNLILDLATKINSKLISEFKFNAESLRWAFTRRGIFSILLVAVS</sequence>
<evidence type="ECO:0000256" key="5">
    <source>
        <dbReference type="ARBA" id="ARBA00023054"/>
    </source>
</evidence>
<dbReference type="GO" id="GO:0005739">
    <property type="term" value="C:mitochondrion"/>
    <property type="evidence" value="ECO:0007669"/>
    <property type="project" value="UniProtKB-SubCell"/>
</dbReference>
<dbReference type="GeneID" id="30963695"/>
<dbReference type="Pfam" id="PF07798">
    <property type="entry name" value="CCDC90-like"/>
    <property type="match status" value="1"/>
</dbReference>
<dbReference type="InParanoid" id="A0A1D2VFE3"/>
<dbReference type="Gene3D" id="1.20.5.340">
    <property type="match status" value="1"/>
</dbReference>
<evidence type="ECO:0000256" key="4">
    <source>
        <dbReference type="ARBA" id="ARBA00022989"/>
    </source>
</evidence>
<keyword evidence="5" id="KW-0175">Coiled coil</keyword>
<organism evidence="8 9">
    <name type="scientific">Ascoidea rubescens DSM 1968</name>
    <dbReference type="NCBI Taxonomy" id="1344418"/>
    <lineage>
        <taxon>Eukaryota</taxon>
        <taxon>Fungi</taxon>
        <taxon>Dikarya</taxon>
        <taxon>Ascomycota</taxon>
        <taxon>Saccharomycotina</taxon>
        <taxon>Saccharomycetes</taxon>
        <taxon>Ascoideaceae</taxon>
        <taxon>Ascoidea</taxon>
    </lineage>
</organism>
<dbReference type="PANTHER" id="PTHR14360:SF12">
    <property type="entry name" value="MOZ PROTEIN REPRESENTS A CHROMATIN-ASSOCIATED ACETYLTRANSFERASE"/>
    <property type="match status" value="1"/>
</dbReference>
<dbReference type="Proteomes" id="UP000095038">
    <property type="component" value="Unassembled WGS sequence"/>
</dbReference>
<feature type="non-terminal residue" evidence="8">
    <location>
        <position position="168"/>
    </location>
</feature>
<protein>
    <submittedName>
        <fullName evidence="8">Uncharacterized protein</fullName>
    </submittedName>
</protein>
<dbReference type="EMBL" id="KV454482">
    <property type="protein sequence ID" value="ODV60381.1"/>
    <property type="molecule type" value="Genomic_DNA"/>
</dbReference>
<keyword evidence="4" id="KW-1133">Transmembrane helix</keyword>
<evidence type="ECO:0000313" key="9">
    <source>
        <dbReference type="Proteomes" id="UP000095038"/>
    </source>
</evidence>
<evidence type="ECO:0000256" key="3">
    <source>
        <dbReference type="ARBA" id="ARBA00022692"/>
    </source>
</evidence>
<keyword evidence="7" id="KW-0472">Membrane</keyword>
<dbReference type="STRING" id="1344418.A0A1D2VFE3"/>
<evidence type="ECO:0000256" key="7">
    <source>
        <dbReference type="ARBA" id="ARBA00023136"/>
    </source>
</evidence>
<dbReference type="PANTHER" id="PTHR14360">
    <property type="entry name" value="PROTEIN FMP32, MITOCHONDRIAL"/>
    <property type="match status" value="1"/>
</dbReference>
<dbReference type="InterPro" id="IPR024461">
    <property type="entry name" value="CCDC90-like"/>
</dbReference>
<evidence type="ECO:0000313" key="8">
    <source>
        <dbReference type="EMBL" id="ODV60381.1"/>
    </source>
</evidence>
<keyword evidence="9" id="KW-1185">Reference proteome</keyword>
<evidence type="ECO:0000256" key="6">
    <source>
        <dbReference type="ARBA" id="ARBA00023128"/>
    </source>
</evidence>
<evidence type="ECO:0000256" key="2">
    <source>
        <dbReference type="ARBA" id="ARBA00004370"/>
    </source>
</evidence>
<name>A0A1D2VFE3_9ASCO</name>
<dbReference type="FunCoup" id="A0A1D2VFE3">
    <property type="interactions" value="1"/>
</dbReference>
<accession>A0A1D2VFE3</accession>
<comment type="subcellular location">
    <subcellularLocation>
        <location evidence="2">Membrane</location>
    </subcellularLocation>
    <subcellularLocation>
        <location evidence="1">Mitochondrion</location>
    </subcellularLocation>
</comment>
<dbReference type="AlphaFoldDB" id="A0A1D2VFE3"/>
<keyword evidence="6" id="KW-0496">Mitochondrion</keyword>
<keyword evidence="3" id="KW-0812">Transmembrane</keyword>
<dbReference type="OrthoDB" id="5424147at2759"/>